<evidence type="ECO:0000313" key="2">
    <source>
        <dbReference type="Proteomes" id="UP000790347"/>
    </source>
</evidence>
<dbReference type="EMBL" id="ASGP02000004">
    <property type="protein sequence ID" value="KAH9510428.1"/>
    <property type="molecule type" value="Genomic_DNA"/>
</dbReference>
<evidence type="ECO:0000313" key="1">
    <source>
        <dbReference type="EMBL" id="KAH9510428.1"/>
    </source>
</evidence>
<reference evidence="1" key="1">
    <citation type="submission" date="2013-05" db="EMBL/GenBank/DDBJ databases">
        <authorList>
            <person name="Yim A.K.Y."/>
            <person name="Chan T.F."/>
            <person name="Ji K.M."/>
            <person name="Liu X.Y."/>
            <person name="Zhou J.W."/>
            <person name="Li R.Q."/>
            <person name="Yang K.Y."/>
            <person name="Li J."/>
            <person name="Li M."/>
            <person name="Law P.T.W."/>
            <person name="Wu Y.L."/>
            <person name="Cai Z.L."/>
            <person name="Qin H."/>
            <person name="Bao Y."/>
            <person name="Leung R.K.K."/>
            <person name="Ng P.K.S."/>
            <person name="Zou J."/>
            <person name="Zhong X.J."/>
            <person name="Ran P.X."/>
            <person name="Zhong N.S."/>
            <person name="Liu Z.G."/>
            <person name="Tsui S.K.W."/>
        </authorList>
    </citation>
    <scope>NUCLEOTIDE SEQUENCE</scope>
    <source>
        <strain evidence="1">Derf</strain>
        <tissue evidence="1">Whole organism</tissue>
    </source>
</reference>
<comment type="caution">
    <text evidence="1">The sequence shown here is derived from an EMBL/GenBank/DDBJ whole genome shotgun (WGS) entry which is preliminary data.</text>
</comment>
<protein>
    <submittedName>
        <fullName evidence="1">Uncharacterized protein</fullName>
    </submittedName>
</protein>
<gene>
    <name evidence="1" type="ORF">DERF_008947</name>
</gene>
<proteinExistence type="predicted"/>
<keyword evidence="2" id="KW-1185">Reference proteome</keyword>
<name>A0A922L574_DERFA</name>
<organism evidence="1 2">
    <name type="scientific">Dermatophagoides farinae</name>
    <name type="common">American house dust mite</name>
    <dbReference type="NCBI Taxonomy" id="6954"/>
    <lineage>
        <taxon>Eukaryota</taxon>
        <taxon>Metazoa</taxon>
        <taxon>Ecdysozoa</taxon>
        <taxon>Arthropoda</taxon>
        <taxon>Chelicerata</taxon>
        <taxon>Arachnida</taxon>
        <taxon>Acari</taxon>
        <taxon>Acariformes</taxon>
        <taxon>Sarcoptiformes</taxon>
        <taxon>Astigmata</taxon>
        <taxon>Psoroptidia</taxon>
        <taxon>Analgoidea</taxon>
        <taxon>Pyroglyphidae</taxon>
        <taxon>Dermatophagoidinae</taxon>
        <taxon>Dermatophagoides</taxon>
    </lineage>
</organism>
<dbReference type="Proteomes" id="UP000790347">
    <property type="component" value="Unassembled WGS sequence"/>
</dbReference>
<accession>A0A922L574</accession>
<dbReference type="AlphaFoldDB" id="A0A922L574"/>
<sequence>MAIIIFDLVFYDQPSIQKKKSINLRHIESKYDFIILLTIFSYICNCSRKNIINDIAIANR</sequence>
<reference evidence="1" key="2">
    <citation type="journal article" date="2022" name="Res Sq">
        <title>Comparative Genomics Reveals Insights into the Divergent Evolution of Astigmatic Mites and Household Pest Adaptations.</title>
        <authorList>
            <person name="Xiong Q."/>
            <person name="Wan A.T.-Y."/>
            <person name="Liu X.-Y."/>
            <person name="Fung C.S.-H."/>
            <person name="Xiao X."/>
            <person name="Malainual N."/>
            <person name="Hou J."/>
            <person name="Wang L."/>
            <person name="Wang M."/>
            <person name="Yang K."/>
            <person name="Cui Y."/>
            <person name="Leung E."/>
            <person name="Nong W."/>
            <person name="Shin S.-K."/>
            <person name="Au S."/>
            <person name="Jeong K.Y."/>
            <person name="Chew F.T."/>
            <person name="Hui J."/>
            <person name="Leung T.F."/>
            <person name="Tungtrongchitr A."/>
            <person name="Zhong N."/>
            <person name="Liu Z."/>
            <person name="Tsui S."/>
        </authorList>
    </citation>
    <scope>NUCLEOTIDE SEQUENCE</scope>
    <source>
        <strain evidence="1">Derf</strain>
        <tissue evidence="1">Whole organism</tissue>
    </source>
</reference>